<dbReference type="GO" id="GO:0005524">
    <property type="term" value="F:ATP binding"/>
    <property type="evidence" value="ECO:0007669"/>
    <property type="project" value="UniProtKB-KW"/>
</dbReference>
<accession>A0A354YWM7</accession>
<dbReference type="InterPro" id="IPR041633">
    <property type="entry name" value="Polbeta"/>
</dbReference>
<protein>
    <recommendedName>
        <fullName evidence="8">Polymerase beta nucleotidyltransferase domain-containing protein</fullName>
    </recommendedName>
</protein>
<dbReference type="EMBL" id="DNZF01000147">
    <property type="protein sequence ID" value="HBK53609.1"/>
    <property type="molecule type" value="Genomic_DNA"/>
</dbReference>
<evidence type="ECO:0000256" key="6">
    <source>
        <dbReference type="ARBA" id="ARBA00022840"/>
    </source>
</evidence>
<dbReference type="Proteomes" id="UP000263273">
    <property type="component" value="Unassembled WGS sequence"/>
</dbReference>
<evidence type="ECO:0000256" key="5">
    <source>
        <dbReference type="ARBA" id="ARBA00022741"/>
    </source>
</evidence>
<dbReference type="GO" id="GO:0046872">
    <property type="term" value="F:metal ion binding"/>
    <property type="evidence" value="ECO:0007669"/>
    <property type="project" value="UniProtKB-KW"/>
</dbReference>
<evidence type="ECO:0000256" key="2">
    <source>
        <dbReference type="ARBA" id="ARBA00022679"/>
    </source>
</evidence>
<feature type="domain" description="Polymerase beta nucleotidyltransferase" evidence="8">
    <location>
        <begin position="52"/>
        <end position="137"/>
    </location>
</feature>
<keyword evidence="3" id="KW-0548">Nucleotidyltransferase</keyword>
<comment type="cofactor">
    <cofactor evidence="1">
        <name>Mg(2+)</name>
        <dbReference type="ChEBI" id="CHEBI:18420"/>
    </cofactor>
</comment>
<dbReference type="SUPFAM" id="SSF81301">
    <property type="entry name" value="Nucleotidyltransferase"/>
    <property type="match status" value="1"/>
</dbReference>
<dbReference type="PANTHER" id="PTHR33571">
    <property type="entry name" value="SSL8005 PROTEIN"/>
    <property type="match status" value="1"/>
</dbReference>
<keyword evidence="5" id="KW-0547">Nucleotide-binding</keyword>
<evidence type="ECO:0000313" key="9">
    <source>
        <dbReference type="EMBL" id="HBK53609.1"/>
    </source>
</evidence>
<evidence type="ECO:0000259" key="8">
    <source>
        <dbReference type="Pfam" id="PF18765"/>
    </source>
</evidence>
<dbReference type="GO" id="GO:0016779">
    <property type="term" value="F:nucleotidyltransferase activity"/>
    <property type="evidence" value="ECO:0007669"/>
    <property type="project" value="UniProtKB-KW"/>
</dbReference>
<reference evidence="9 10" key="1">
    <citation type="journal article" date="2018" name="Nat. Biotechnol.">
        <title>A standardized bacterial taxonomy based on genome phylogeny substantially revises the tree of life.</title>
        <authorList>
            <person name="Parks D.H."/>
            <person name="Chuvochina M."/>
            <person name="Waite D.W."/>
            <person name="Rinke C."/>
            <person name="Skarshewski A."/>
            <person name="Chaumeil P.A."/>
            <person name="Hugenholtz P."/>
        </authorList>
    </citation>
    <scope>NUCLEOTIDE SEQUENCE [LARGE SCALE GENOMIC DNA]</scope>
    <source>
        <strain evidence="9">UBA10948</strain>
    </source>
</reference>
<dbReference type="RefSeq" id="WP_276620121.1">
    <property type="nucleotide sequence ID" value="NZ_DCDX01000171.1"/>
</dbReference>
<dbReference type="CDD" id="cd05403">
    <property type="entry name" value="NT_KNTase_like"/>
    <property type="match status" value="1"/>
</dbReference>
<evidence type="ECO:0000256" key="7">
    <source>
        <dbReference type="ARBA" id="ARBA00022842"/>
    </source>
</evidence>
<dbReference type="AlphaFoldDB" id="A0A354YWM7"/>
<dbReference type="InterPro" id="IPR043519">
    <property type="entry name" value="NT_sf"/>
</dbReference>
<dbReference type="Gene3D" id="3.30.460.10">
    <property type="entry name" value="Beta Polymerase, domain 2"/>
    <property type="match status" value="1"/>
</dbReference>
<proteinExistence type="predicted"/>
<keyword evidence="6" id="KW-0067">ATP-binding</keyword>
<keyword evidence="7" id="KW-0460">Magnesium</keyword>
<evidence type="ECO:0000256" key="4">
    <source>
        <dbReference type="ARBA" id="ARBA00022723"/>
    </source>
</evidence>
<evidence type="ECO:0000256" key="1">
    <source>
        <dbReference type="ARBA" id="ARBA00001946"/>
    </source>
</evidence>
<name>A0A354YWM7_9FIRM</name>
<evidence type="ECO:0000313" key="10">
    <source>
        <dbReference type="Proteomes" id="UP000263273"/>
    </source>
</evidence>
<dbReference type="InterPro" id="IPR052038">
    <property type="entry name" value="Type-VII_TA_antitoxin"/>
</dbReference>
<gene>
    <name evidence="9" type="ORF">DDZ44_06715</name>
</gene>
<sequence length="137" mass="16045">MSTGLSEDILIQAVRLLPEEVYPDIYNYLNTLAEQLELQMPTIEDIKTQFRPVLEKYNISKAYLFGSYARGDHTIKSDIDIQILPLEGQAYLSFDEEFKLTKELNNISKIKVSVVQDDLKERVQKRVMEERVLIYER</sequence>
<keyword evidence="2" id="KW-0808">Transferase</keyword>
<comment type="caution">
    <text evidence="9">The sequence shown here is derived from an EMBL/GenBank/DDBJ whole genome shotgun (WGS) entry which is preliminary data.</text>
</comment>
<keyword evidence="4" id="KW-0479">Metal-binding</keyword>
<dbReference type="Pfam" id="PF18765">
    <property type="entry name" value="Polbeta"/>
    <property type="match status" value="1"/>
</dbReference>
<organism evidence="9 10">
    <name type="scientific">Syntrophomonas wolfei</name>
    <dbReference type="NCBI Taxonomy" id="863"/>
    <lineage>
        <taxon>Bacteria</taxon>
        <taxon>Bacillati</taxon>
        <taxon>Bacillota</taxon>
        <taxon>Clostridia</taxon>
        <taxon>Eubacteriales</taxon>
        <taxon>Syntrophomonadaceae</taxon>
        <taxon>Syntrophomonas</taxon>
    </lineage>
</organism>
<evidence type="ECO:0000256" key="3">
    <source>
        <dbReference type="ARBA" id="ARBA00022695"/>
    </source>
</evidence>
<dbReference type="PANTHER" id="PTHR33571:SF14">
    <property type="entry name" value="PROTEIN ADENYLYLTRANSFERASE MJ0435-RELATED"/>
    <property type="match status" value="1"/>
</dbReference>